<keyword evidence="5 11" id="KW-0808">Transferase</keyword>
<evidence type="ECO:0000256" key="11">
    <source>
        <dbReference type="HAMAP-Rule" id="MF_00244"/>
    </source>
</evidence>
<keyword evidence="4 11" id="KW-0662">Pyridine nucleotide biosynthesis</keyword>
<dbReference type="InterPro" id="IPR004821">
    <property type="entry name" value="Cyt_trans-like"/>
</dbReference>
<dbReference type="Gene3D" id="3.40.50.620">
    <property type="entry name" value="HUPs"/>
    <property type="match status" value="1"/>
</dbReference>
<comment type="catalytic activity">
    <reaction evidence="10 11">
        <text>nicotinate beta-D-ribonucleotide + ATP + H(+) = deamido-NAD(+) + diphosphate</text>
        <dbReference type="Rhea" id="RHEA:22860"/>
        <dbReference type="ChEBI" id="CHEBI:15378"/>
        <dbReference type="ChEBI" id="CHEBI:30616"/>
        <dbReference type="ChEBI" id="CHEBI:33019"/>
        <dbReference type="ChEBI" id="CHEBI:57502"/>
        <dbReference type="ChEBI" id="CHEBI:58437"/>
        <dbReference type="EC" id="2.7.7.18"/>
    </reaction>
</comment>
<feature type="domain" description="Cytidyltransferase-like" evidence="12">
    <location>
        <begin position="1"/>
        <end position="164"/>
    </location>
</feature>
<comment type="function">
    <text evidence="1 11">Catalyzes the reversible adenylation of nicotinate mononucleotide (NaMN) to nicotinic acid adenine dinucleotide (NaAD).</text>
</comment>
<evidence type="ECO:0000256" key="10">
    <source>
        <dbReference type="ARBA" id="ARBA00048721"/>
    </source>
</evidence>
<keyword evidence="7 11" id="KW-0547">Nucleotide-binding</keyword>
<dbReference type="EC" id="2.7.7.18" evidence="11"/>
<dbReference type="EMBL" id="CP053418">
    <property type="protein sequence ID" value="QJW84441.1"/>
    <property type="molecule type" value="Genomic_DNA"/>
</dbReference>
<dbReference type="Pfam" id="PF01467">
    <property type="entry name" value="CTP_transf_like"/>
    <property type="match status" value="1"/>
</dbReference>
<accession>A0ABX6P5N5</accession>
<dbReference type="SUPFAM" id="SSF52374">
    <property type="entry name" value="Nucleotidylyl transferase"/>
    <property type="match status" value="1"/>
</dbReference>
<gene>
    <name evidence="11 13" type="primary">nadD</name>
    <name evidence="13" type="ORF">HK414_13795</name>
</gene>
<dbReference type="PANTHER" id="PTHR39321:SF3">
    <property type="entry name" value="PHOSPHOPANTETHEINE ADENYLYLTRANSFERASE"/>
    <property type="match status" value="1"/>
</dbReference>
<evidence type="ECO:0000256" key="7">
    <source>
        <dbReference type="ARBA" id="ARBA00022741"/>
    </source>
</evidence>
<evidence type="ECO:0000259" key="12">
    <source>
        <dbReference type="Pfam" id="PF01467"/>
    </source>
</evidence>
<proteinExistence type="inferred from homology"/>
<reference evidence="13 14" key="1">
    <citation type="submission" date="2020-05" db="EMBL/GenBank/DDBJ databases">
        <title>Ramlibacter rhizophilus sp. nov., isolated from rhizosphere soil of national flower Mugunghwa from South Korea.</title>
        <authorList>
            <person name="Zheng-Fei Y."/>
            <person name="Huan T."/>
        </authorList>
    </citation>
    <scope>NUCLEOTIDE SEQUENCE [LARGE SCALE GENOMIC DNA]</scope>
    <source>
        <strain evidence="13 14">H242</strain>
    </source>
</reference>
<name>A0ABX6P5N5_9BURK</name>
<keyword evidence="8 11" id="KW-0067">ATP-binding</keyword>
<comment type="pathway">
    <text evidence="2 11">Cofactor biosynthesis; NAD(+) biosynthesis; deamido-NAD(+) from nicotinate D-ribonucleotide: step 1/1.</text>
</comment>
<evidence type="ECO:0000313" key="13">
    <source>
        <dbReference type="EMBL" id="QJW84441.1"/>
    </source>
</evidence>
<dbReference type="InterPro" id="IPR005248">
    <property type="entry name" value="NadD/NMNAT"/>
</dbReference>
<sequence>MFGGAFDPPHNAHVALADAAVRQLGLSLLYVVPTGDAWHKARTLTEGAHREAMARLAFGSVPSVRVDGRELARSGPTYTVDTLRELRAAHPGDELCLLMGEDQAAGFERWHRWQEIAGLAVLAVAQRDNSGGDGIALLGALPGVRVERLRMPRRPESATAIRARLTAGQDITQLVPAPVASYIAQHNLYQSA</sequence>
<keyword evidence="9 11" id="KW-0520">NAD</keyword>
<dbReference type="CDD" id="cd02165">
    <property type="entry name" value="NMNAT"/>
    <property type="match status" value="1"/>
</dbReference>
<evidence type="ECO:0000256" key="5">
    <source>
        <dbReference type="ARBA" id="ARBA00022679"/>
    </source>
</evidence>
<evidence type="ECO:0000313" key="14">
    <source>
        <dbReference type="Proteomes" id="UP000500826"/>
    </source>
</evidence>
<keyword evidence="14" id="KW-1185">Reference proteome</keyword>
<dbReference type="Proteomes" id="UP000500826">
    <property type="component" value="Chromosome"/>
</dbReference>
<evidence type="ECO:0000256" key="4">
    <source>
        <dbReference type="ARBA" id="ARBA00022642"/>
    </source>
</evidence>
<comment type="similarity">
    <text evidence="3 11">Belongs to the NadD family.</text>
</comment>
<dbReference type="GO" id="GO:0016779">
    <property type="term" value="F:nucleotidyltransferase activity"/>
    <property type="evidence" value="ECO:0007669"/>
    <property type="project" value="UniProtKB-KW"/>
</dbReference>
<evidence type="ECO:0000256" key="3">
    <source>
        <dbReference type="ARBA" id="ARBA00009014"/>
    </source>
</evidence>
<protein>
    <recommendedName>
        <fullName evidence="11">Probable nicotinate-nucleotide adenylyltransferase</fullName>
        <ecNumber evidence="11">2.7.7.18</ecNumber>
    </recommendedName>
    <alternativeName>
        <fullName evidence="11">Deamido-NAD(+) diphosphorylase</fullName>
    </alternativeName>
    <alternativeName>
        <fullName evidence="11">Deamido-NAD(+) pyrophosphorylase</fullName>
    </alternativeName>
    <alternativeName>
        <fullName evidence="11">Nicotinate mononucleotide adenylyltransferase</fullName>
        <shortName evidence="11">NaMN adenylyltransferase</shortName>
    </alternativeName>
</protein>
<evidence type="ECO:0000256" key="2">
    <source>
        <dbReference type="ARBA" id="ARBA00005019"/>
    </source>
</evidence>
<keyword evidence="6 11" id="KW-0548">Nucleotidyltransferase</keyword>
<dbReference type="HAMAP" id="MF_00244">
    <property type="entry name" value="NaMN_adenylyltr"/>
    <property type="match status" value="1"/>
</dbReference>
<dbReference type="InterPro" id="IPR014729">
    <property type="entry name" value="Rossmann-like_a/b/a_fold"/>
</dbReference>
<dbReference type="NCBIfam" id="TIGR00482">
    <property type="entry name" value="nicotinate (nicotinamide) nucleotide adenylyltransferase"/>
    <property type="match status" value="1"/>
</dbReference>
<organism evidence="13 14">
    <name type="scientific">Ramlibacter terrae</name>
    <dbReference type="NCBI Taxonomy" id="2732511"/>
    <lineage>
        <taxon>Bacteria</taxon>
        <taxon>Pseudomonadati</taxon>
        <taxon>Pseudomonadota</taxon>
        <taxon>Betaproteobacteria</taxon>
        <taxon>Burkholderiales</taxon>
        <taxon>Comamonadaceae</taxon>
        <taxon>Ramlibacter</taxon>
    </lineage>
</organism>
<dbReference type="PANTHER" id="PTHR39321">
    <property type="entry name" value="NICOTINATE-NUCLEOTIDE ADENYLYLTRANSFERASE-RELATED"/>
    <property type="match status" value="1"/>
</dbReference>
<evidence type="ECO:0000256" key="8">
    <source>
        <dbReference type="ARBA" id="ARBA00022840"/>
    </source>
</evidence>
<evidence type="ECO:0000256" key="1">
    <source>
        <dbReference type="ARBA" id="ARBA00002324"/>
    </source>
</evidence>
<evidence type="ECO:0000256" key="9">
    <source>
        <dbReference type="ARBA" id="ARBA00023027"/>
    </source>
</evidence>
<evidence type="ECO:0000256" key="6">
    <source>
        <dbReference type="ARBA" id="ARBA00022695"/>
    </source>
</evidence>